<dbReference type="InterPro" id="IPR058625">
    <property type="entry name" value="MdtA-like_BSH"/>
</dbReference>
<comment type="similarity">
    <text evidence="1">Belongs to the membrane fusion protein (MFP) (TC 8.A.1) family.</text>
</comment>
<name>A0ABQ6DY74_9GAMM</name>
<dbReference type="EMBL" id="BSPQ01000002">
    <property type="protein sequence ID" value="GLS90062.1"/>
    <property type="molecule type" value="Genomic_DNA"/>
</dbReference>
<feature type="domain" description="Multidrug resistance protein MdtA-like barrel-sandwich hybrid" evidence="3">
    <location>
        <begin position="66"/>
        <end position="179"/>
    </location>
</feature>
<evidence type="ECO:0000256" key="2">
    <source>
        <dbReference type="SAM" id="Phobius"/>
    </source>
</evidence>
<dbReference type="RefSeq" id="WP_284203185.1">
    <property type="nucleotide sequence ID" value="NZ_BSPQ01000002.1"/>
</dbReference>
<evidence type="ECO:0000313" key="5">
    <source>
        <dbReference type="Proteomes" id="UP001157353"/>
    </source>
</evidence>
<dbReference type="PANTHER" id="PTHR30367">
    <property type="entry name" value="P-HYDROXYBENZOIC ACID EFFLUX PUMP SUBUNIT AAEA-RELATED"/>
    <property type="match status" value="1"/>
</dbReference>
<dbReference type="Gene3D" id="2.40.50.100">
    <property type="match status" value="1"/>
</dbReference>
<organism evidence="4 5">
    <name type="scientific">Psychromonas marina</name>
    <dbReference type="NCBI Taxonomy" id="88364"/>
    <lineage>
        <taxon>Bacteria</taxon>
        <taxon>Pseudomonadati</taxon>
        <taxon>Pseudomonadota</taxon>
        <taxon>Gammaproteobacteria</taxon>
        <taxon>Alteromonadales</taxon>
        <taxon>Psychromonadaceae</taxon>
        <taxon>Psychromonas</taxon>
    </lineage>
</organism>
<sequence>MDLILVLTYTAICVAIFKIFKIPLNKWTVPTAVLGGIVLIGTLIMLMNYNHPYSETSREYFVSTPVVPAVRGRVISVNVEPNVPVKQGHLLFSIDPIPFQNKVDALTAQLISADSDYQRALELLKRKIGKQRDVDITKAKVDELTALLNDAQYNLDRTEVRAESDGYVTQMLVYPGLYVVPMPLRPAMVFVQSDSFAYIGWYRQNSAVRLQAGFEAEIAFDALPGKVFSGEVVRVLPVMAEGEVQANGSMIRLGLGANVPGRIPVQINITDPRFADLKEHVRGGSYGQSAIYSDSFTHVAIMRKIILRMSSWMSYFFPFH</sequence>
<evidence type="ECO:0000313" key="4">
    <source>
        <dbReference type="EMBL" id="GLS90062.1"/>
    </source>
</evidence>
<gene>
    <name evidence="4" type="ORF">GCM10007916_11290</name>
</gene>
<evidence type="ECO:0000259" key="3">
    <source>
        <dbReference type="Pfam" id="PF25917"/>
    </source>
</evidence>
<accession>A0ABQ6DY74</accession>
<evidence type="ECO:0000256" key="1">
    <source>
        <dbReference type="ARBA" id="ARBA00009477"/>
    </source>
</evidence>
<proteinExistence type="inferred from homology"/>
<dbReference type="InterPro" id="IPR050393">
    <property type="entry name" value="MFP_Efflux_Pump"/>
</dbReference>
<dbReference type="Pfam" id="PF25917">
    <property type="entry name" value="BSH_RND"/>
    <property type="match status" value="1"/>
</dbReference>
<dbReference type="Gene3D" id="2.40.30.170">
    <property type="match status" value="1"/>
</dbReference>
<comment type="caution">
    <text evidence="4">The sequence shown here is derived from an EMBL/GenBank/DDBJ whole genome shotgun (WGS) entry which is preliminary data.</text>
</comment>
<dbReference type="Gene3D" id="1.10.287.470">
    <property type="entry name" value="Helix hairpin bin"/>
    <property type="match status" value="1"/>
</dbReference>
<dbReference type="SUPFAM" id="SSF111369">
    <property type="entry name" value="HlyD-like secretion proteins"/>
    <property type="match status" value="1"/>
</dbReference>
<reference evidence="5" key="1">
    <citation type="journal article" date="2019" name="Int. J. Syst. Evol. Microbiol.">
        <title>The Global Catalogue of Microorganisms (GCM) 10K type strain sequencing project: providing services to taxonomists for standard genome sequencing and annotation.</title>
        <authorList>
            <consortium name="The Broad Institute Genomics Platform"/>
            <consortium name="The Broad Institute Genome Sequencing Center for Infectious Disease"/>
            <person name="Wu L."/>
            <person name="Ma J."/>
        </authorList>
    </citation>
    <scope>NUCLEOTIDE SEQUENCE [LARGE SCALE GENOMIC DNA]</scope>
    <source>
        <strain evidence="5">NBRC 103166</strain>
    </source>
</reference>
<protein>
    <submittedName>
        <fullName evidence="4">Hemolysin D</fullName>
    </submittedName>
</protein>
<dbReference type="Proteomes" id="UP001157353">
    <property type="component" value="Unassembled WGS sequence"/>
</dbReference>
<keyword evidence="2" id="KW-0472">Membrane</keyword>
<keyword evidence="2" id="KW-0812">Transmembrane</keyword>
<dbReference type="PANTHER" id="PTHR30367:SF1">
    <property type="entry name" value="MULTIDRUG RESISTANCE PROTEIN MDTN"/>
    <property type="match status" value="1"/>
</dbReference>
<keyword evidence="2" id="KW-1133">Transmembrane helix</keyword>
<keyword evidence="5" id="KW-1185">Reference proteome</keyword>
<feature type="transmembrane region" description="Helical" evidence="2">
    <location>
        <begin position="27"/>
        <end position="49"/>
    </location>
</feature>